<evidence type="ECO:0000313" key="2">
    <source>
        <dbReference type="Proteomes" id="UP000729701"/>
    </source>
</evidence>
<protein>
    <submittedName>
        <fullName evidence="1">Uncharacterized protein</fullName>
    </submittedName>
</protein>
<reference evidence="1" key="2">
    <citation type="journal article" date="2022" name="Microbiol. Resour. Announc.">
        <title>Metagenome Sequencing to Explore Phylogenomics of Terrestrial Cyanobacteria.</title>
        <authorList>
            <person name="Ward R.D."/>
            <person name="Stajich J.E."/>
            <person name="Johansen J.R."/>
            <person name="Huntemann M."/>
            <person name="Clum A."/>
            <person name="Foster B."/>
            <person name="Foster B."/>
            <person name="Roux S."/>
            <person name="Palaniappan K."/>
            <person name="Varghese N."/>
            <person name="Mukherjee S."/>
            <person name="Reddy T.B.K."/>
            <person name="Daum C."/>
            <person name="Copeland A."/>
            <person name="Chen I.A."/>
            <person name="Ivanova N.N."/>
            <person name="Kyrpides N.C."/>
            <person name="Shapiro N."/>
            <person name="Eloe-Fadrosh E.A."/>
            <person name="Pietrasiak N."/>
        </authorList>
    </citation>
    <scope>NUCLEOTIDE SEQUENCE</scope>
    <source>
        <strain evidence="1">GSE-NOS-MK-12-04C</strain>
    </source>
</reference>
<comment type="caution">
    <text evidence="1">The sequence shown here is derived from an EMBL/GenBank/DDBJ whole genome shotgun (WGS) entry which is preliminary data.</text>
</comment>
<dbReference type="EMBL" id="JAHHGZ010000047">
    <property type="protein sequence ID" value="MBW4671525.1"/>
    <property type="molecule type" value="Genomic_DNA"/>
</dbReference>
<evidence type="ECO:0000313" key="1">
    <source>
        <dbReference type="EMBL" id="MBW4671525.1"/>
    </source>
</evidence>
<dbReference type="Proteomes" id="UP000729701">
    <property type="component" value="Unassembled WGS sequence"/>
</dbReference>
<name>A0A951QSV1_9CYAN</name>
<accession>A0A951QSV1</accession>
<proteinExistence type="predicted"/>
<organism evidence="1 2">
    <name type="scientific">Cyanomargarita calcarea GSE-NOS-MK-12-04C</name>
    <dbReference type="NCBI Taxonomy" id="2839659"/>
    <lineage>
        <taxon>Bacteria</taxon>
        <taxon>Bacillati</taxon>
        <taxon>Cyanobacteriota</taxon>
        <taxon>Cyanophyceae</taxon>
        <taxon>Nostocales</taxon>
        <taxon>Cyanomargaritaceae</taxon>
        <taxon>Cyanomargarita</taxon>
    </lineage>
</organism>
<reference evidence="1" key="1">
    <citation type="submission" date="2021-05" db="EMBL/GenBank/DDBJ databases">
        <authorList>
            <person name="Pietrasiak N."/>
            <person name="Ward R."/>
            <person name="Stajich J.E."/>
            <person name="Kurbessoian T."/>
        </authorList>
    </citation>
    <scope>NUCLEOTIDE SEQUENCE</scope>
    <source>
        <strain evidence="1">GSE-NOS-MK-12-04C</strain>
    </source>
</reference>
<dbReference type="AlphaFoldDB" id="A0A951QSV1"/>
<gene>
    <name evidence="1" type="ORF">KME60_29895</name>
</gene>
<sequence length="59" mass="6444">MGAIAQLNNVQEEAGTRVWKLGDNIIEAQELYLTPSGRIIVTGTTDKDNLLNAQNLTCQ</sequence>